<comment type="caution">
    <text evidence="1">The sequence shown here is derived from an EMBL/GenBank/DDBJ whole genome shotgun (WGS) entry which is preliminary data.</text>
</comment>
<reference evidence="1" key="1">
    <citation type="submission" date="2019-08" db="EMBL/GenBank/DDBJ databases">
        <authorList>
            <person name="Kucharzyk K."/>
            <person name="Murdoch R.W."/>
            <person name="Higgins S."/>
            <person name="Loffler F."/>
        </authorList>
    </citation>
    <scope>NUCLEOTIDE SEQUENCE</scope>
</reference>
<sequence>MMIAARDRGCGVVLISADFDEVLEMSDRIVVLFEGRVMGEYPGVNPPIDEISLAMAGR</sequence>
<gene>
    <name evidence="1" type="ORF">SDC9_202237</name>
</gene>
<name>A0A645ITS1_9ZZZZ</name>
<protein>
    <submittedName>
        <fullName evidence="1">Uncharacterized protein</fullName>
    </submittedName>
</protein>
<proteinExistence type="predicted"/>
<dbReference type="AlphaFoldDB" id="A0A645ITS1"/>
<dbReference type="EMBL" id="VSSQ01122917">
    <property type="protein sequence ID" value="MPN54566.1"/>
    <property type="molecule type" value="Genomic_DNA"/>
</dbReference>
<dbReference type="InterPro" id="IPR027417">
    <property type="entry name" value="P-loop_NTPase"/>
</dbReference>
<dbReference type="SUPFAM" id="SSF52540">
    <property type="entry name" value="P-loop containing nucleoside triphosphate hydrolases"/>
    <property type="match status" value="1"/>
</dbReference>
<evidence type="ECO:0000313" key="1">
    <source>
        <dbReference type="EMBL" id="MPN54566.1"/>
    </source>
</evidence>
<dbReference type="Gene3D" id="3.40.50.300">
    <property type="entry name" value="P-loop containing nucleotide triphosphate hydrolases"/>
    <property type="match status" value="1"/>
</dbReference>
<accession>A0A645ITS1</accession>
<organism evidence="1">
    <name type="scientific">bioreactor metagenome</name>
    <dbReference type="NCBI Taxonomy" id="1076179"/>
    <lineage>
        <taxon>unclassified sequences</taxon>
        <taxon>metagenomes</taxon>
        <taxon>ecological metagenomes</taxon>
    </lineage>
</organism>